<evidence type="ECO:0000256" key="1">
    <source>
        <dbReference type="SAM" id="MobiDB-lite"/>
    </source>
</evidence>
<keyword evidence="3" id="KW-1185">Reference proteome</keyword>
<sequence>MKFKINYFILFICLKLYLFNSIRAFLQFKVNDVNNIGFTNLYIECQFTQTGADIPFNKIPFIPTFIATHLFNVSPCPKNKYSLHVGWPNHPNSEYIIPVTCPDPTKNVLTTLYTLNITLLNGNFSGTCDKEDLIHIGGEFLSIDEQFRNVINIRETQNNYTRIIGKIFDLLDRYHKILGNWQVLHQLQTIICLMEKINPQKVIQIPFFQQRLYEWIASLAGSIEGNWMNASSTEQIVKKKLININKEEYKNTLAYYKNIVNMLVKQKSSSNCKKNTEFDLNVEAEPIDESFHHPIQPSQEEIEAHDIALTYQREEILKKQQEDQWRQQWYQQGIGGSSSQYQQFFHHGQGGSYSQYSVGYDPQYFPQYYHSQGVPQILPHGDVQPQQEEVPQQRRSRSRSSSRHRIDLNVATKSNSEGSANQTQPRPRRPGKELDINASPSSSSSSNGKH</sequence>
<evidence type="ECO:0000313" key="3">
    <source>
        <dbReference type="Proteomes" id="UP000605970"/>
    </source>
</evidence>
<accession>A0A8S9ZM31</accession>
<evidence type="ECO:0000313" key="2">
    <source>
        <dbReference type="EMBL" id="KAF7634228.1"/>
    </source>
</evidence>
<comment type="caution">
    <text evidence="2">The sequence shown here is derived from an EMBL/GenBank/DDBJ whole genome shotgun (WGS) entry which is preliminary data.</text>
</comment>
<feature type="compositionally biased region" description="Basic residues" evidence="1">
    <location>
        <begin position="394"/>
        <end position="403"/>
    </location>
</feature>
<proteinExistence type="predicted"/>
<organism evidence="2 3">
    <name type="scientific">Meloidogyne graminicola</name>
    <dbReference type="NCBI Taxonomy" id="189291"/>
    <lineage>
        <taxon>Eukaryota</taxon>
        <taxon>Metazoa</taxon>
        <taxon>Ecdysozoa</taxon>
        <taxon>Nematoda</taxon>
        <taxon>Chromadorea</taxon>
        <taxon>Rhabditida</taxon>
        <taxon>Tylenchina</taxon>
        <taxon>Tylenchomorpha</taxon>
        <taxon>Tylenchoidea</taxon>
        <taxon>Meloidogynidae</taxon>
        <taxon>Meloidogyninae</taxon>
        <taxon>Meloidogyne</taxon>
    </lineage>
</organism>
<feature type="region of interest" description="Disordered" evidence="1">
    <location>
        <begin position="373"/>
        <end position="450"/>
    </location>
</feature>
<name>A0A8S9ZM31_9BILA</name>
<dbReference type="Proteomes" id="UP000605970">
    <property type="component" value="Unassembled WGS sequence"/>
</dbReference>
<feature type="compositionally biased region" description="Low complexity" evidence="1">
    <location>
        <begin position="439"/>
        <end position="450"/>
    </location>
</feature>
<gene>
    <name evidence="2" type="ORF">Mgra_00006406</name>
</gene>
<protein>
    <submittedName>
        <fullName evidence="2">Uncharacterized protein</fullName>
    </submittedName>
</protein>
<dbReference type="AlphaFoldDB" id="A0A8S9ZM31"/>
<dbReference type="EMBL" id="JABEBT010000062">
    <property type="protein sequence ID" value="KAF7634228.1"/>
    <property type="molecule type" value="Genomic_DNA"/>
</dbReference>
<reference evidence="2" key="1">
    <citation type="journal article" date="2020" name="Ecol. Evol.">
        <title>Genome structure and content of the rice root-knot nematode (Meloidogyne graminicola).</title>
        <authorList>
            <person name="Phan N.T."/>
            <person name="Danchin E.G.J."/>
            <person name="Klopp C."/>
            <person name="Perfus-Barbeoch L."/>
            <person name="Kozlowski D.K."/>
            <person name="Koutsovoulos G.D."/>
            <person name="Lopez-Roques C."/>
            <person name="Bouchez O."/>
            <person name="Zahm M."/>
            <person name="Besnard G."/>
            <person name="Bellafiore S."/>
        </authorList>
    </citation>
    <scope>NUCLEOTIDE SEQUENCE</scope>
    <source>
        <strain evidence="2">VN-18</strain>
    </source>
</reference>
<feature type="compositionally biased region" description="Polar residues" evidence="1">
    <location>
        <begin position="411"/>
        <end position="425"/>
    </location>
</feature>